<feature type="transmembrane region" description="Helical" evidence="5">
    <location>
        <begin position="178"/>
        <end position="196"/>
    </location>
</feature>
<keyword evidence="3 5" id="KW-1133">Transmembrane helix</keyword>
<dbReference type="GO" id="GO:0016020">
    <property type="term" value="C:membrane"/>
    <property type="evidence" value="ECO:0007669"/>
    <property type="project" value="UniProtKB-SubCell"/>
</dbReference>
<protein>
    <submittedName>
        <fullName evidence="6">Voltage-gated chloride channel protein</fullName>
    </submittedName>
</protein>
<dbReference type="EMBL" id="CP039381">
    <property type="protein sequence ID" value="QCT07031.1"/>
    <property type="molecule type" value="Genomic_DNA"/>
</dbReference>
<keyword evidence="7" id="KW-1185">Reference proteome</keyword>
<dbReference type="Gene3D" id="1.10.3080.10">
    <property type="entry name" value="Clc chloride channel"/>
    <property type="match status" value="1"/>
</dbReference>
<feature type="transmembrane region" description="Helical" evidence="5">
    <location>
        <begin position="46"/>
        <end position="68"/>
    </location>
</feature>
<dbReference type="OrthoDB" id="9767361at2"/>
<organism evidence="6 7">
    <name type="scientific">Ruminococcus bovis</name>
    <dbReference type="NCBI Taxonomy" id="2564099"/>
    <lineage>
        <taxon>Bacteria</taxon>
        <taxon>Bacillati</taxon>
        <taxon>Bacillota</taxon>
        <taxon>Clostridia</taxon>
        <taxon>Eubacteriales</taxon>
        <taxon>Oscillospiraceae</taxon>
        <taxon>Ruminococcus</taxon>
    </lineage>
</organism>
<dbReference type="InterPro" id="IPR014743">
    <property type="entry name" value="Cl-channel_core"/>
</dbReference>
<evidence type="ECO:0000256" key="1">
    <source>
        <dbReference type="ARBA" id="ARBA00004141"/>
    </source>
</evidence>
<dbReference type="PANTHER" id="PTHR43427:SF12">
    <property type="entry name" value="CHLORIDE TRANSPORTER"/>
    <property type="match status" value="1"/>
</dbReference>
<comment type="subcellular location">
    <subcellularLocation>
        <location evidence="1">Membrane</location>
        <topology evidence="1">Multi-pass membrane protein</topology>
    </subcellularLocation>
</comment>
<accession>A0A4P8XVA5</accession>
<proteinExistence type="predicted"/>
<feature type="transmembrane region" description="Helical" evidence="5">
    <location>
        <begin position="141"/>
        <end position="166"/>
    </location>
</feature>
<keyword evidence="4 5" id="KW-0472">Membrane</keyword>
<feature type="transmembrane region" description="Helical" evidence="5">
    <location>
        <begin position="362"/>
        <end position="387"/>
    </location>
</feature>
<feature type="transmembrane region" description="Helical" evidence="5">
    <location>
        <begin position="12"/>
        <end position="40"/>
    </location>
</feature>
<evidence type="ECO:0000256" key="4">
    <source>
        <dbReference type="ARBA" id="ARBA00023136"/>
    </source>
</evidence>
<dbReference type="SUPFAM" id="SSF81340">
    <property type="entry name" value="Clc chloride channel"/>
    <property type="match status" value="1"/>
</dbReference>
<dbReference type="InterPro" id="IPR001807">
    <property type="entry name" value="ClC"/>
</dbReference>
<dbReference type="AlphaFoldDB" id="A0A4P8XVA5"/>
<dbReference type="GO" id="GO:0015108">
    <property type="term" value="F:chloride transmembrane transporter activity"/>
    <property type="evidence" value="ECO:0007669"/>
    <property type="project" value="InterPro"/>
</dbReference>
<evidence type="ECO:0000256" key="2">
    <source>
        <dbReference type="ARBA" id="ARBA00022692"/>
    </source>
</evidence>
<gene>
    <name evidence="6" type="ORF">E5Z56_06485</name>
</gene>
<name>A0A4P8XVA5_9FIRM</name>
<reference evidence="6 7" key="1">
    <citation type="submission" date="2019-04" db="EMBL/GenBank/DDBJ databases">
        <authorList>
            <person name="Embree M."/>
            <person name="Gaffney J.R."/>
        </authorList>
    </citation>
    <scope>NUCLEOTIDE SEQUENCE [LARGE SCALE GENOMIC DNA]</scope>
    <source>
        <strain evidence="6 7">JE7A12</strain>
    </source>
</reference>
<feature type="transmembrane region" description="Helical" evidence="5">
    <location>
        <begin position="324"/>
        <end position="350"/>
    </location>
</feature>
<dbReference type="PRINTS" id="PR00762">
    <property type="entry name" value="CLCHANNEL"/>
</dbReference>
<dbReference type="PANTHER" id="PTHR43427">
    <property type="entry name" value="CHLORIDE CHANNEL PROTEIN CLC-E"/>
    <property type="match status" value="1"/>
</dbReference>
<evidence type="ECO:0000313" key="7">
    <source>
        <dbReference type="Proteomes" id="UP000301475"/>
    </source>
</evidence>
<dbReference type="RefSeq" id="WP_138157098.1">
    <property type="nucleotide sequence ID" value="NZ_CP039381.1"/>
</dbReference>
<dbReference type="Proteomes" id="UP000301475">
    <property type="component" value="Chromosome"/>
</dbReference>
<evidence type="ECO:0000313" key="6">
    <source>
        <dbReference type="EMBL" id="QCT07031.1"/>
    </source>
</evidence>
<sequence>MENFKKKSFTVLKYIAFGVVIGVLVGAIDTLFGRVLIAITDFRTDYYLFLLPFLPLAGLLITWMYNKFSAVSLKGMSLVFETGQSKRNSIPLPLVPLVMIGTWITHLFGGSAGREGVAVQIGATLSHRIGRKFHFSNNERVLLITGMSAGFGGLFQTPLGAVFFALEVIVAGYLEYEALLPAFIASIVACITSHTLGLEKFSVNVTDTLDLTDYKVIIFLVIMGIAFGLVGRLFSYLLQKSKDFMKNKIKNPYVRIGVVSVPLAIILIFFYGGRYSGLGTNLISASFSGGEVHYYDFIVKLLLTIVTLAIGFQGGEVTPLFSIGATLGVVLGNLFGISPIVCGAIGYVAVFGSATNTLIAPILLGVEVFGVANVLPIAIVCIIAYIVNGNLSIYSSQQKAMFGFEE</sequence>
<dbReference type="Pfam" id="PF00654">
    <property type="entry name" value="Voltage_CLC"/>
    <property type="match status" value="1"/>
</dbReference>
<keyword evidence="2 5" id="KW-0812">Transmembrane</keyword>
<feature type="transmembrane region" description="Helical" evidence="5">
    <location>
        <begin position="292"/>
        <end position="312"/>
    </location>
</feature>
<dbReference type="KEGG" id="ruj:E5Z56_06485"/>
<evidence type="ECO:0000256" key="5">
    <source>
        <dbReference type="SAM" id="Phobius"/>
    </source>
</evidence>
<feature type="transmembrane region" description="Helical" evidence="5">
    <location>
        <begin position="254"/>
        <end position="272"/>
    </location>
</feature>
<feature type="transmembrane region" description="Helical" evidence="5">
    <location>
        <begin position="216"/>
        <end position="234"/>
    </location>
</feature>
<evidence type="ECO:0000256" key="3">
    <source>
        <dbReference type="ARBA" id="ARBA00022989"/>
    </source>
</evidence>
<dbReference type="InterPro" id="IPR050368">
    <property type="entry name" value="ClC-type_chloride_channel"/>
</dbReference>